<dbReference type="GeneID" id="103681951"/>
<dbReference type="InterPro" id="IPR029759">
    <property type="entry name" value="GPX_AS"/>
</dbReference>
<keyword evidence="5" id="KW-1185">Reference proteome</keyword>
<dbReference type="Proteomes" id="UP000261680">
    <property type="component" value="Unplaced"/>
</dbReference>
<feature type="signal peptide" evidence="4">
    <location>
        <begin position="1"/>
        <end position="23"/>
    </location>
</feature>
<dbReference type="RefSeq" id="XP_008709731.1">
    <property type="nucleotide sequence ID" value="XM_008711509.1"/>
</dbReference>
<dbReference type="PROSITE" id="PS00460">
    <property type="entry name" value="GLUTATHIONE_PEROXID_1"/>
    <property type="match status" value="1"/>
</dbReference>
<protein>
    <submittedName>
        <fullName evidence="6">Epididymal secretory glutathione peroxidase isoform X2</fullName>
    </submittedName>
</protein>
<feature type="chain" id="PRO_5017061978" evidence="4">
    <location>
        <begin position="24"/>
        <end position="100"/>
    </location>
</feature>
<dbReference type="GO" id="GO:0004601">
    <property type="term" value="F:peroxidase activity"/>
    <property type="evidence" value="ECO:0007669"/>
    <property type="project" value="UniProtKB-KW"/>
</dbReference>
<accession>A0A384DRP4</accession>
<reference evidence="6" key="1">
    <citation type="submission" date="2025-08" db="UniProtKB">
        <authorList>
            <consortium name="RefSeq"/>
        </authorList>
    </citation>
    <scope>IDENTIFICATION</scope>
    <source>
        <tissue evidence="6">Whole blood</tissue>
    </source>
</reference>
<gene>
    <name evidence="6" type="primary">GPX5</name>
</gene>
<keyword evidence="4" id="KW-0732">Signal</keyword>
<dbReference type="InterPro" id="IPR000889">
    <property type="entry name" value="Glutathione_peroxidase"/>
</dbReference>
<sequence length="100" mass="11278">MTARLRAAYLVPLLLVSVTQTNAKLEKMKMDCYKDVKGTIYEYEAFPLNGNEHVQFKQYAGKHVLFVNVATYCGLTAQYPGTSVQGKDTYLISSFLRKGM</sequence>
<dbReference type="CTD" id="2880"/>
<dbReference type="OrthoDB" id="446890at2759"/>
<dbReference type="Gene3D" id="3.40.30.10">
    <property type="entry name" value="Glutaredoxin"/>
    <property type="match status" value="1"/>
</dbReference>
<name>A0A384DRP4_URSMA</name>
<dbReference type="InterPro" id="IPR036249">
    <property type="entry name" value="Thioredoxin-like_sf"/>
</dbReference>
<dbReference type="GO" id="GO:0006979">
    <property type="term" value="P:response to oxidative stress"/>
    <property type="evidence" value="ECO:0007669"/>
    <property type="project" value="InterPro"/>
</dbReference>
<evidence type="ECO:0000256" key="3">
    <source>
        <dbReference type="ARBA" id="ARBA00023002"/>
    </source>
</evidence>
<dbReference type="PROSITE" id="PS51355">
    <property type="entry name" value="GLUTATHIONE_PEROXID_3"/>
    <property type="match status" value="1"/>
</dbReference>
<evidence type="ECO:0000313" key="5">
    <source>
        <dbReference type="Proteomes" id="UP000261680"/>
    </source>
</evidence>
<dbReference type="Pfam" id="PF00255">
    <property type="entry name" value="GSHPx"/>
    <property type="match status" value="1"/>
</dbReference>
<keyword evidence="2 6" id="KW-0575">Peroxidase</keyword>
<comment type="similarity">
    <text evidence="1">Belongs to the glutathione peroxidase family.</text>
</comment>
<evidence type="ECO:0000256" key="1">
    <source>
        <dbReference type="ARBA" id="ARBA00006926"/>
    </source>
</evidence>
<proteinExistence type="inferred from homology"/>
<evidence type="ECO:0000313" key="6">
    <source>
        <dbReference type="RefSeq" id="XP_008709731.1"/>
    </source>
</evidence>
<dbReference type="SUPFAM" id="SSF52833">
    <property type="entry name" value="Thioredoxin-like"/>
    <property type="match status" value="1"/>
</dbReference>
<organism evidence="5 6">
    <name type="scientific">Ursus maritimus</name>
    <name type="common">Polar bear</name>
    <name type="synonym">Thalarctos maritimus</name>
    <dbReference type="NCBI Taxonomy" id="29073"/>
    <lineage>
        <taxon>Eukaryota</taxon>
        <taxon>Metazoa</taxon>
        <taxon>Chordata</taxon>
        <taxon>Craniata</taxon>
        <taxon>Vertebrata</taxon>
        <taxon>Euteleostomi</taxon>
        <taxon>Mammalia</taxon>
        <taxon>Eutheria</taxon>
        <taxon>Laurasiatheria</taxon>
        <taxon>Carnivora</taxon>
        <taxon>Caniformia</taxon>
        <taxon>Ursidae</taxon>
        <taxon>Ursus</taxon>
    </lineage>
</organism>
<evidence type="ECO:0000256" key="2">
    <source>
        <dbReference type="ARBA" id="ARBA00022559"/>
    </source>
</evidence>
<dbReference type="AlphaFoldDB" id="A0A384DRP4"/>
<keyword evidence="3" id="KW-0560">Oxidoreductase</keyword>
<evidence type="ECO:0000256" key="4">
    <source>
        <dbReference type="SAM" id="SignalP"/>
    </source>
</evidence>